<sequence length="29" mass="3215">MCGEMQGEVQESSGVGAVFQVLWDMLRKV</sequence>
<dbReference type="AlphaFoldDB" id="A0A7J8PBI7"/>
<gene>
    <name evidence="1" type="ORF">Gorai_017362</name>
</gene>
<evidence type="ECO:0000313" key="1">
    <source>
        <dbReference type="EMBL" id="MBA0586627.1"/>
    </source>
</evidence>
<reference evidence="1 2" key="1">
    <citation type="journal article" date="2019" name="Genome Biol. Evol.">
        <title>Insights into the evolution of the New World diploid cottons (Gossypium, subgenus Houzingenia) based on genome sequencing.</title>
        <authorList>
            <person name="Grover C.E."/>
            <person name="Arick M.A. 2nd"/>
            <person name="Thrash A."/>
            <person name="Conover J.L."/>
            <person name="Sanders W.S."/>
            <person name="Peterson D.G."/>
            <person name="Frelichowski J.E."/>
            <person name="Scheffler J.A."/>
            <person name="Scheffler B.E."/>
            <person name="Wendel J.F."/>
        </authorList>
    </citation>
    <scope>NUCLEOTIDE SEQUENCE [LARGE SCALE GENOMIC DNA]</scope>
    <source>
        <strain evidence="1">8</strain>
        <tissue evidence="1">Leaf</tissue>
    </source>
</reference>
<dbReference type="Proteomes" id="UP000593578">
    <property type="component" value="Unassembled WGS sequence"/>
</dbReference>
<accession>A0A7J8PBI7</accession>
<dbReference type="EMBL" id="JABEZZ010000005">
    <property type="protein sequence ID" value="MBA0586627.1"/>
    <property type="molecule type" value="Genomic_DNA"/>
</dbReference>
<organism evidence="1 2">
    <name type="scientific">Gossypium raimondii</name>
    <name type="common">Peruvian cotton</name>
    <name type="synonym">Gossypium klotzschianum subsp. raimondii</name>
    <dbReference type="NCBI Taxonomy" id="29730"/>
    <lineage>
        <taxon>Eukaryota</taxon>
        <taxon>Viridiplantae</taxon>
        <taxon>Streptophyta</taxon>
        <taxon>Embryophyta</taxon>
        <taxon>Tracheophyta</taxon>
        <taxon>Spermatophyta</taxon>
        <taxon>Magnoliopsida</taxon>
        <taxon>eudicotyledons</taxon>
        <taxon>Gunneridae</taxon>
        <taxon>Pentapetalae</taxon>
        <taxon>rosids</taxon>
        <taxon>malvids</taxon>
        <taxon>Malvales</taxon>
        <taxon>Malvaceae</taxon>
        <taxon>Malvoideae</taxon>
        <taxon>Gossypium</taxon>
    </lineage>
</organism>
<evidence type="ECO:0000313" key="2">
    <source>
        <dbReference type="Proteomes" id="UP000593578"/>
    </source>
</evidence>
<name>A0A7J8PBI7_GOSRA</name>
<protein>
    <submittedName>
        <fullName evidence="1">Uncharacterized protein</fullName>
    </submittedName>
</protein>
<comment type="caution">
    <text evidence="1">The sequence shown here is derived from an EMBL/GenBank/DDBJ whole genome shotgun (WGS) entry which is preliminary data.</text>
</comment>
<proteinExistence type="predicted"/>